<sequence>MLNTAQLQRYNDFSTLLCIESTRQFSEDMEHVNYLYSSEVQKLIDEETIQIKELHSSIHAIEYTRTHPLQTFEHNDIKLMFCVSSHAENKFQVTVFIDNPDKRVSLSGGKIDELLEGKLND</sequence>
<keyword evidence="2" id="KW-1185">Reference proteome</keyword>
<comment type="caution">
    <text evidence="1">The sequence shown here is derived from an EMBL/GenBank/DDBJ whole genome shotgun (WGS) entry which is preliminary data.</text>
</comment>
<gene>
    <name evidence="1" type="ORF">SNR37_002259</name>
</gene>
<evidence type="ECO:0000313" key="2">
    <source>
        <dbReference type="Proteomes" id="UP001310248"/>
    </source>
</evidence>
<reference evidence="2" key="1">
    <citation type="submission" date="2023-07" db="EMBL/GenBank/DDBJ databases">
        <title>Draft genome sequence of Agarivorans aestuarii strain ZMCS4, a CAZymes producing bacteria isolated from the marine brown algae Clodostephus spongiosus.</title>
        <authorList>
            <person name="Lorente B."/>
            <person name="Cabral C."/>
            <person name="Frias J."/>
            <person name="Faria J."/>
            <person name="Toubarro D."/>
        </authorList>
    </citation>
    <scope>NUCLEOTIDE SEQUENCE [LARGE SCALE GENOMIC DNA]</scope>
    <source>
        <strain evidence="2">ZMCS4</strain>
    </source>
</reference>
<dbReference type="Proteomes" id="UP001310248">
    <property type="component" value="Unassembled WGS sequence"/>
</dbReference>
<dbReference type="RefSeq" id="WP_329774268.1">
    <property type="nucleotide sequence ID" value="NZ_JAYDYW010000004.1"/>
</dbReference>
<protein>
    <submittedName>
        <fullName evidence="1">Uncharacterized protein</fullName>
    </submittedName>
</protein>
<name>A0ABU7G0K2_9ALTE</name>
<evidence type="ECO:0000313" key="1">
    <source>
        <dbReference type="EMBL" id="MEE1672848.1"/>
    </source>
</evidence>
<organism evidence="1 2">
    <name type="scientific">Agarivorans aestuarii</name>
    <dbReference type="NCBI Taxonomy" id="1563703"/>
    <lineage>
        <taxon>Bacteria</taxon>
        <taxon>Pseudomonadati</taxon>
        <taxon>Pseudomonadota</taxon>
        <taxon>Gammaproteobacteria</taxon>
        <taxon>Alteromonadales</taxon>
        <taxon>Alteromonadaceae</taxon>
        <taxon>Agarivorans</taxon>
    </lineage>
</organism>
<accession>A0ABU7G0K2</accession>
<dbReference type="EMBL" id="JAYDYW010000004">
    <property type="protein sequence ID" value="MEE1672848.1"/>
    <property type="molecule type" value="Genomic_DNA"/>
</dbReference>
<reference evidence="1 2" key="2">
    <citation type="submission" date="2023-12" db="EMBL/GenBank/DDBJ databases">
        <authorList>
            <consortium name="Cladostephus spongiosus"/>
            <person name="Lorente B."/>
            <person name="Cabral C."/>
            <person name="Frias J."/>
            <person name="Faria J."/>
            <person name="Toubarro D."/>
        </authorList>
    </citation>
    <scope>NUCLEOTIDE SEQUENCE [LARGE SCALE GENOMIC DNA]</scope>
    <source>
        <strain evidence="1 2">ZMCS4</strain>
    </source>
</reference>
<proteinExistence type="predicted"/>